<dbReference type="InterPro" id="IPR001841">
    <property type="entry name" value="Znf_RING"/>
</dbReference>
<evidence type="ECO:0000256" key="1">
    <source>
        <dbReference type="PROSITE-ProRule" id="PRU00175"/>
    </source>
</evidence>
<keyword evidence="1" id="KW-0862">Zinc</keyword>
<accession>M7UMY1</accession>
<dbReference type="EMBL" id="KB707924">
    <property type="protein sequence ID" value="EMR85022.1"/>
    <property type="molecule type" value="Genomic_DNA"/>
</dbReference>
<keyword evidence="1" id="KW-0863">Zinc-finger</keyword>
<dbReference type="SUPFAM" id="SSF57850">
    <property type="entry name" value="RING/U-box"/>
    <property type="match status" value="1"/>
</dbReference>
<protein>
    <submittedName>
        <fullName evidence="4">Putative zinc finger (C3hc4 type ring finger) protein</fullName>
    </submittedName>
</protein>
<feature type="region of interest" description="Disordered" evidence="2">
    <location>
        <begin position="1"/>
        <end position="107"/>
    </location>
</feature>
<keyword evidence="1" id="KW-0479">Metal-binding</keyword>
<feature type="region of interest" description="Disordered" evidence="2">
    <location>
        <begin position="474"/>
        <end position="499"/>
    </location>
</feature>
<sequence length="499" mass="55409">MASNSGGSTSDVPENFRSSRAQTAAPERHTPRNHNVSSTENSFRTSSSTARTTDEYPLSSILSGDNREYTPTGEIPSRLHENHTRRMDSNHPRIPASSTPRTTAEYPLNLIATTASSRSSTIRTTTVSTTVRYGSESLNDTSLRARNIDRARLSRDRLEPYNLDAPRNRRHTPRVHFSDDIDETPSDSHPTVDAYYNSYIRRISEGHGMVPERDYAPTRHDPSMAETTRSYTNTSNPSQVASPRRYRPFPLTTSTTFMDLPDLDRVYSNSRRETHFPRPTATSSVNMSNPISASTPNIEQAQTTPEVSSPQVPEAPTPDISSPQVPEAPTAASTDECPICISPLIAPLNAILVHPCRHAFWLKCIQTWIRTQRQSLHARSVNCPFCRGPINRIVDRDGNIVEYQINNVPTARAERMGGWRRSIIDALANGIDPTPRALRTMGGVGASDEFRRTLNRVGPAGNISEQIARVRERLDDADANSSRPSNANDLPNGALGWWT</sequence>
<proteinExistence type="predicted"/>
<feature type="compositionally biased region" description="Basic and acidic residues" evidence="2">
    <location>
        <begin position="210"/>
        <end position="223"/>
    </location>
</feature>
<name>M7UMY1_BOTF1</name>
<organism evidence="4 5">
    <name type="scientific">Botryotinia fuckeliana (strain BcDW1)</name>
    <name type="common">Noble rot fungus</name>
    <name type="synonym">Botrytis cinerea</name>
    <dbReference type="NCBI Taxonomy" id="1290391"/>
    <lineage>
        <taxon>Eukaryota</taxon>
        <taxon>Fungi</taxon>
        <taxon>Dikarya</taxon>
        <taxon>Ascomycota</taxon>
        <taxon>Pezizomycotina</taxon>
        <taxon>Leotiomycetes</taxon>
        <taxon>Helotiales</taxon>
        <taxon>Sclerotiniaceae</taxon>
        <taxon>Botrytis</taxon>
    </lineage>
</organism>
<dbReference type="Pfam" id="PF13639">
    <property type="entry name" value="zf-RING_2"/>
    <property type="match status" value="1"/>
</dbReference>
<feature type="compositionally biased region" description="Polar residues" evidence="2">
    <location>
        <begin position="280"/>
        <end position="311"/>
    </location>
</feature>
<evidence type="ECO:0000313" key="5">
    <source>
        <dbReference type="Proteomes" id="UP000012045"/>
    </source>
</evidence>
<dbReference type="AlphaFoldDB" id="M7UMY1"/>
<dbReference type="InterPro" id="IPR013083">
    <property type="entry name" value="Znf_RING/FYVE/PHD"/>
</dbReference>
<dbReference type="HOGENOM" id="CLU_546254_0_0_1"/>
<feature type="compositionally biased region" description="Polar residues" evidence="2">
    <location>
        <begin position="479"/>
        <end position="489"/>
    </location>
</feature>
<dbReference type="PROSITE" id="PS50089">
    <property type="entry name" value="ZF_RING_2"/>
    <property type="match status" value="1"/>
</dbReference>
<gene>
    <name evidence="4" type="ORF">BcDW1_6380</name>
</gene>
<feature type="compositionally biased region" description="Polar residues" evidence="2">
    <location>
        <begin position="1"/>
        <end position="22"/>
    </location>
</feature>
<feature type="compositionally biased region" description="Polar residues" evidence="2">
    <location>
        <begin position="225"/>
        <end position="241"/>
    </location>
</feature>
<dbReference type="STRING" id="1290391.M7UMY1"/>
<feature type="region of interest" description="Disordered" evidence="2">
    <location>
        <begin position="163"/>
        <end position="190"/>
    </location>
</feature>
<reference evidence="5" key="1">
    <citation type="journal article" date="2013" name="Genome Announc.">
        <title>Draft genome sequence of Botrytis cinerea BcDW1, inoculum for noble rot of grape berries.</title>
        <authorList>
            <person name="Blanco-Ulate B."/>
            <person name="Allen G."/>
            <person name="Powell A.L."/>
            <person name="Cantu D."/>
        </authorList>
    </citation>
    <scope>NUCLEOTIDE SEQUENCE [LARGE SCALE GENOMIC DNA]</scope>
    <source>
        <strain evidence="5">BcDW1</strain>
    </source>
</reference>
<feature type="region of interest" description="Disordered" evidence="2">
    <location>
        <begin position="271"/>
        <end position="331"/>
    </location>
</feature>
<evidence type="ECO:0000259" key="3">
    <source>
        <dbReference type="PROSITE" id="PS50089"/>
    </source>
</evidence>
<feature type="region of interest" description="Disordered" evidence="2">
    <location>
        <begin position="210"/>
        <end position="257"/>
    </location>
</feature>
<feature type="compositionally biased region" description="Basic and acidic residues" evidence="2">
    <location>
        <begin position="77"/>
        <end position="91"/>
    </location>
</feature>
<dbReference type="Gene3D" id="3.30.40.10">
    <property type="entry name" value="Zinc/RING finger domain, C3HC4 (zinc finger)"/>
    <property type="match status" value="1"/>
</dbReference>
<dbReference type="Proteomes" id="UP000012045">
    <property type="component" value="Unassembled WGS sequence"/>
</dbReference>
<dbReference type="GO" id="GO:0008270">
    <property type="term" value="F:zinc ion binding"/>
    <property type="evidence" value="ECO:0007669"/>
    <property type="project" value="UniProtKB-KW"/>
</dbReference>
<evidence type="ECO:0000313" key="4">
    <source>
        <dbReference type="EMBL" id="EMR85022.1"/>
    </source>
</evidence>
<evidence type="ECO:0000256" key="2">
    <source>
        <dbReference type="SAM" id="MobiDB-lite"/>
    </source>
</evidence>
<feature type="compositionally biased region" description="Low complexity" evidence="2">
    <location>
        <begin position="37"/>
        <end position="51"/>
    </location>
</feature>
<feature type="domain" description="RING-type" evidence="3">
    <location>
        <begin position="337"/>
        <end position="387"/>
    </location>
</feature>
<dbReference type="OrthoDB" id="8062037at2759"/>